<dbReference type="Pfam" id="PF00535">
    <property type="entry name" value="Glycos_transf_2"/>
    <property type="match status" value="1"/>
</dbReference>
<dbReference type="Proteomes" id="UP000179241">
    <property type="component" value="Unassembled WGS sequence"/>
</dbReference>
<name>A0A1F8CQL9_9BACT</name>
<dbReference type="EMBL" id="MGHU01000006">
    <property type="protein sequence ID" value="OGM78058.1"/>
    <property type="molecule type" value="Genomic_DNA"/>
</dbReference>
<evidence type="ECO:0000259" key="1">
    <source>
        <dbReference type="Pfam" id="PF00535"/>
    </source>
</evidence>
<gene>
    <name evidence="2" type="ORF">A2188_03345</name>
</gene>
<dbReference type="PANTHER" id="PTHR10859:SF91">
    <property type="entry name" value="DOLICHYL-PHOSPHATE BETA-GLUCOSYLTRANSFERASE"/>
    <property type="match status" value="1"/>
</dbReference>
<dbReference type="InterPro" id="IPR029044">
    <property type="entry name" value="Nucleotide-diphossugar_trans"/>
</dbReference>
<organism evidence="2 3">
    <name type="scientific">Candidatus Woesebacteria bacterium RIFOXYA1_FULL_43_9</name>
    <dbReference type="NCBI Taxonomy" id="1802534"/>
    <lineage>
        <taxon>Bacteria</taxon>
        <taxon>Candidatus Woeseibacteriota</taxon>
    </lineage>
</organism>
<dbReference type="Gene3D" id="3.90.550.10">
    <property type="entry name" value="Spore Coat Polysaccharide Biosynthesis Protein SpsA, Chain A"/>
    <property type="match status" value="1"/>
</dbReference>
<feature type="domain" description="Glycosyltransferase 2-like" evidence="1">
    <location>
        <begin position="7"/>
        <end position="169"/>
    </location>
</feature>
<dbReference type="PANTHER" id="PTHR10859">
    <property type="entry name" value="GLYCOSYL TRANSFERASE"/>
    <property type="match status" value="1"/>
</dbReference>
<evidence type="ECO:0000313" key="3">
    <source>
        <dbReference type="Proteomes" id="UP000179241"/>
    </source>
</evidence>
<comment type="caution">
    <text evidence="2">The sequence shown here is derived from an EMBL/GenBank/DDBJ whole genome shotgun (WGS) entry which is preliminary data.</text>
</comment>
<accession>A0A1F8CQL9</accession>
<sequence length="250" mass="28609">MEKILFSVIIPCYNEAENVKRGVLEEINTYLSNVDYSYEVIVSDDGTTDGTWDLVEKRMPKLKNFVHLKNPHGGKPAALLAGLIKSRGEHILFTDIDQSTPISEVEKLLPNLKNHEVAIGSRGLKRKNFPWYRKLGATVFSNFRRIMILPEIKDTQCGFKLFKATDLKKAFPMLEFFKNTKKVVGWKVTSFDVELLHILKKMGCKIAEVEVVWNDRDTSTSKGGALQKYVKESKEMIFQILRVKLNDLRG</sequence>
<proteinExistence type="predicted"/>
<evidence type="ECO:0000313" key="2">
    <source>
        <dbReference type="EMBL" id="OGM78058.1"/>
    </source>
</evidence>
<protein>
    <recommendedName>
        <fullName evidence="1">Glycosyltransferase 2-like domain-containing protein</fullName>
    </recommendedName>
</protein>
<feature type="non-terminal residue" evidence="2">
    <location>
        <position position="250"/>
    </location>
</feature>
<dbReference type="GO" id="GO:0006487">
    <property type="term" value="P:protein N-linked glycosylation"/>
    <property type="evidence" value="ECO:0007669"/>
    <property type="project" value="TreeGrafter"/>
</dbReference>
<reference evidence="2 3" key="1">
    <citation type="journal article" date="2016" name="Nat. Commun.">
        <title>Thousands of microbial genomes shed light on interconnected biogeochemical processes in an aquifer system.</title>
        <authorList>
            <person name="Anantharaman K."/>
            <person name="Brown C.T."/>
            <person name="Hug L.A."/>
            <person name="Sharon I."/>
            <person name="Castelle C.J."/>
            <person name="Probst A.J."/>
            <person name="Thomas B.C."/>
            <person name="Singh A."/>
            <person name="Wilkins M.J."/>
            <person name="Karaoz U."/>
            <person name="Brodie E.L."/>
            <person name="Williams K.H."/>
            <person name="Hubbard S.S."/>
            <person name="Banfield J.F."/>
        </authorList>
    </citation>
    <scope>NUCLEOTIDE SEQUENCE [LARGE SCALE GENOMIC DNA]</scope>
</reference>
<dbReference type="AlphaFoldDB" id="A0A1F8CQL9"/>
<dbReference type="SUPFAM" id="SSF53448">
    <property type="entry name" value="Nucleotide-diphospho-sugar transferases"/>
    <property type="match status" value="1"/>
</dbReference>
<dbReference type="InterPro" id="IPR001173">
    <property type="entry name" value="Glyco_trans_2-like"/>
</dbReference>